<dbReference type="InterPro" id="IPR013385">
    <property type="entry name" value="T3SS_SpaO/YscQ/SpaO"/>
</dbReference>
<dbReference type="EMBL" id="JBKAMQ010000002">
    <property type="protein sequence ID" value="MFN6508958.1"/>
    <property type="molecule type" value="Genomic_DNA"/>
</dbReference>
<sequence length="350" mass="36872">MPMSSPAIAPISQLQTRLPRIARSAVRLGRLLCRQPLADAAALTLQHGLPESRIYARVGVELGSAGRLTLCMDVAADPALRALLVDGGVTQTAVAALLLDVPLAALALLGLGQPRVVDFAPWPAPLPSACGPLLVLGDMALPLPCMPVDACAGAMQALETACGNIDPGAPTGAMLRSLRLCAYPCLGERRYRSERLASLRPGDVLIAPLQRRHGGYRAWLRCGVATGRQWRLPGHIERNTFHIEDSADMAQMSDATTAAEPGQSVPPSAPVPVEQVDVPVQLELDPLVLPLAELGTLHPGHVLELNTLLEDACVHLMVYGQSIGNGRLIAIGDHLGVQLVSVNGHPHADA</sequence>
<evidence type="ECO:0000259" key="1">
    <source>
        <dbReference type="Pfam" id="PF01052"/>
    </source>
</evidence>
<dbReference type="RefSeq" id="WP_233700552.1">
    <property type="nucleotide sequence ID" value="NZ_CP064005.1"/>
</dbReference>
<keyword evidence="3" id="KW-1185">Reference proteome</keyword>
<dbReference type="InterPro" id="IPR001543">
    <property type="entry name" value="FliN-like_C"/>
</dbReference>
<evidence type="ECO:0000313" key="2">
    <source>
        <dbReference type="EMBL" id="MFN6508958.1"/>
    </source>
</evidence>
<dbReference type="Proteomes" id="UP001635788">
    <property type="component" value="Unassembled WGS sequence"/>
</dbReference>
<dbReference type="InterPro" id="IPR036429">
    <property type="entry name" value="SpoA-like_sf"/>
</dbReference>
<dbReference type="NCBIfam" id="TIGR02551">
    <property type="entry name" value="SpaO_YscQ"/>
    <property type="match status" value="1"/>
</dbReference>
<reference evidence="2 3" key="1">
    <citation type="submission" date="2024-12" db="EMBL/GenBank/DDBJ databases">
        <authorList>
            <person name="Alaofin S."/>
            <person name="Velasco D."/>
            <person name="Li D."/>
            <person name="Baldwin T."/>
            <person name="Liu Z."/>
            <person name="Schachterle J.K."/>
        </authorList>
    </citation>
    <scope>NUCLEOTIDE SEQUENCE [LARGE SCALE GENOMIC DNA]</scope>
    <source>
        <strain evidence="2 3">B1</strain>
    </source>
</reference>
<feature type="domain" description="Flagellar motor switch protein FliN-like C-terminal" evidence="1">
    <location>
        <begin position="273"/>
        <end position="341"/>
    </location>
</feature>
<accession>A0ABW9KZD8</accession>
<evidence type="ECO:0000313" key="3">
    <source>
        <dbReference type="Proteomes" id="UP001635788"/>
    </source>
</evidence>
<dbReference type="Gene3D" id="2.30.330.10">
    <property type="entry name" value="SpoA-like"/>
    <property type="match status" value="1"/>
</dbReference>
<organism evidence="2 3">
    <name type="scientific">Xanthomonas translucens pv. translucens</name>
    <dbReference type="NCBI Taxonomy" id="134875"/>
    <lineage>
        <taxon>Bacteria</taxon>
        <taxon>Pseudomonadati</taxon>
        <taxon>Pseudomonadota</taxon>
        <taxon>Gammaproteobacteria</taxon>
        <taxon>Lysobacterales</taxon>
        <taxon>Lysobacteraceae</taxon>
        <taxon>Xanthomonas</taxon>
        <taxon>Xanthomonas translucens group</taxon>
    </lineage>
</organism>
<dbReference type="SUPFAM" id="SSF101801">
    <property type="entry name" value="Surface presentation of antigens (SPOA)"/>
    <property type="match status" value="1"/>
</dbReference>
<dbReference type="Pfam" id="PF01052">
    <property type="entry name" value="FliMN_C"/>
    <property type="match status" value="1"/>
</dbReference>
<comment type="caution">
    <text evidence="2">The sequence shown here is derived from an EMBL/GenBank/DDBJ whole genome shotgun (WGS) entry which is preliminary data.</text>
</comment>
<proteinExistence type="predicted"/>
<protein>
    <submittedName>
        <fullName evidence="2">Type III secretion system cytoplasmic ring protein SctQ</fullName>
    </submittedName>
</protein>
<name>A0ABW9KZD8_XANCT</name>
<gene>
    <name evidence="2" type="primary">sctQ</name>
    <name evidence="2" type="ORF">ACK3FC_17570</name>
</gene>